<dbReference type="AlphaFoldDB" id="A0A5D6UY95"/>
<evidence type="ECO:0000313" key="3">
    <source>
        <dbReference type="Proteomes" id="UP000322791"/>
    </source>
</evidence>
<gene>
    <name evidence="2" type="ORF">FY528_14830</name>
</gene>
<protein>
    <recommendedName>
        <fullName evidence="4">DUF2946 domain-containing protein</fullName>
    </recommendedName>
</protein>
<feature type="chain" id="PRO_5022769437" description="DUF2946 domain-containing protein" evidence="1">
    <location>
        <begin position="27"/>
        <end position="148"/>
    </location>
</feature>
<accession>A0A5D6UY95</accession>
<keyword evidence="3" id="KW-1185">Reference proteome</keyword>
<evidence type="ECO:0008006" key="4">
    <source>
        <dbReference type="Google" id="ProtNLM"/>
    </source>
</evidence>
<dbReference type="NCBIfam" id="NF047658">
    <property type="entry name" value="HYC_CC_PP"/>
    <property type="match status" value="1"/>
</dbReference>
<dbReference type="Proteomes" id="UP000322791">
    <property type="component" value="Unassembled WGS sequence"/>
</dbReference>
<organism evidence="2 3">
    <name type="scientific">Hymenobacter lutimineralis</name>
    <dbReference type="NCBI Taxonomy" id="2606448"/>
    <lineage>
        <taxon>Bacteria</taxon>
        <taxon>Pseudomonadati</taxon>
        <taxon>Bacteroidota</taxon>
        <taxon>Cytophagia</taxon>
        <taxon>Cytophagales</taxon>
        <taxon>Hymenobacteraceae</taxon>
        <taxon>Hymenobacter</taxon>
    </lineage>
</organism>
<evidence type="ECO:0000313" key="2">
    <source>
        <dbReference type="EMBL" id="TYZ07632.1"/>
    </source>
</evidence>
<comment type="caution">
    <text evidence="2">The sequence shown here is derived from an EMBL/GenBank/DDBJ whole genome shotgun (WGS) entry which is preliminary data.</text>
</comment>
<feature type="signal peptide" evidence="1">
    <location>
        <begin position="1"/>
        <end position="26"/>
    </location>
</feature>
<name>A0A5D6UY95_9BACT</name>
<reference evidence="2 3" key="1">
    <citation type="submission" date="2019-08" db="EMBL/GenBank/DDBJ databases">
        <authorList>
            <person name="Seo M.-J."/>
        </authorList>
    </citation>
    <scope>NUCLEOTIDE SEQUENCE [LARGE SCALE GENOMIC DNA]</scope>
    <source>
        <strain evidence="2 3">KIGAM108</strain>
    </source>
</reference>
<keyword evidence="1" id="KW-0732">Signal</keyword>
<dbReference type="InterPro" id="IPR058060">
    <property type="entry name" value="HYC_CC_PP"/>
</dbReference>
<dbReference type="RefSeq" id="WP_149071815.1">
    <property type="nucleotide sequence ID" value="NZ_VTHL01000016.1"/>
</dbReference>
<proteinExistence type="predicted"/>
<evidence type="ECO:0000256" key="1">
    <source>
        <dbReference type="SAM" id="SignalP"/>
    </source>
</evidence>
<sequence>MKRPLAHRLFSVWLALLVLTSSVGLAVQQHTCRVSGKHTAHVVFSTAQHGCPPAMPVAESGQHSKTKLQKTCCEFSAQHHKVDLPTAGIKVLKLVPLALLDWQPASAWPQAPLAPSVLAQAAIWHAADASPPRPAGRQLLTFVCLLVV</sequence>
<dbReference type="EMBL" id="VTHL01000016">
    <property type="protein sequence ID" value="TYZ07632.1"/>
    <property type="molecule type" value="Genomic_DNA"/>
</dbReference>